<dbReference type="AlphaFoldDB" id="A0A3M2M5Z9"/>
<keyword evidence="7 11" id="KW-1133">Transmembrane helix</keyword>
<feature type="transmembrane region" description="Helical" evidence="11">
    <location>
        <begin position="83"/>
        <end position="106"/>
    </location>
</feature>
<reference evidence="12 13" key="1">
    <citation type="submission" date="2018-10" db="EMBL/GenBank/DDBJ databases">
        <title>Isolation, diversity and antifungal activity of actinobacteria from wheat.</title>
        <authorList>
            <person name="Han C."/>
        </authorList>
    </citation>
    <scope>NUCLEOTIDE SEQUENCE [LARGE SCALE GENOMIC DNA]</scope>
    <source>
        <strain evidence="12 13">NEAU-YY642</strain>
    </source>
</reference>
<keyword evidence="4" id="KW-0997">Cell inner membrane</keyword>
<dbReference type="CDD" id="cd06579">
    <property type="entry name" value="TM_PBP1_transp_AraH_like"/>
    <property type="match status" value="1"/>
</dbReference>
<dbReference type="PANTHER" id="PTHR32196">
    <property type="entry name" value="ABC TRANSPORTER PERMEASE PROTEIN YPHD-RELATED-RELATED"/>
    <property type="match status" value="1"/>
</dbReference>
<keyword evidence="2" id="KW-0813">Transport</keyword>
<feature type="transmembrane region" description="Helical" evidence="11">
    <location>
        <begin position="270"/>
        <end position="291"/>
    </location>
</feature>
<feature type="transmembrane region" description="Helical" evidence="11">
    <location>
        <begin position="223"/>
        <end position="241"/>
    </location>
</feature>
<evidence type="ECO:0000256" key="7">
    <source>
        <dbReference type="ARBA" id="ARBA00022989"/>
    </source>
</evidence>
<keyword evidence="6 11" id="KW-0812">Transmembrane</keyword>
<evidence type="ECO:0000256" key="5">
    <source>
        <dbReference type="ARBA" id="ARBA00022597"/>
    </source>
</evidence>
<gene>
    <name evidence="12" type="ORF">EBN88_03765</name>
</gene>
<sequence>MRQYGMLIALVLLLGLFQVWSGGDMLLPRNVTNIVLQNGYILILAIGMMIVIINGHIDLSVGSLAAFTGAAAAVMMVDHDLPWQVALAVSLLIGAVVGAWQGFWIAYVGIPSFIVTLAGMLLFRGATQILLDGQSVSPFPKGFQDISQGFLPEVGPNTNYHNLTVLLGVAVCAIALLQEWRQRQQAQAYELHVLPFRIFLLKCVAIVAAMMAFTLTLASYRGVPVILLILGGLLVAMGFVMRNAVVGRHIYALGGNRAAAQLSGVKDKRVTMLVFVNMGVLAALAGCVFAARLNAGTPGAGNLFELEAIAAAFIGGASMSGGVGTVLGAVIGGLVLGVLNNGMSLVGISQDWQQVIKGLVLLAAVGFDVWNKRRASS</sequence>
<evidence type="ECO:0000256" key="11">
    <source>
        <dbReference type="SAM" id="Phobius"/>
    </source>
</evidence>
<evidence type="ECO:0000256" key="8">
    <source>
        <dbReference type="ARBA" id="ARBA00023136"/>
    </source>
</evidence>
<keyword evidence="13" id="KW-1185">Reference proteome</keyword>
<feature type="transmembrane region" description="Helical" evidence="11">
    <location>
        <begin position="59"/>
        <end position="77"/>
    </location>
</feature>
<protein>
    <recommendedName>
        <fullName evidence="10">Xylose transport system permease protein XylH</fullName>
    </recommendedName>
</protein>
<dbReference type="Proteomes" id="UP000278673">
    <property type="component" value="Unassembled WGS sequence"/>
</dbReference>
<evidence type="ECO:0000256" key="9">
    <source>
        <dbReference type="ARBA" id="ARBA00035611"/>
    </source>
</evidence>
<dbReference type="PANTHER" id="PTHR32196:SF32">
    <property type="entry name" value="XYLOSE TRANSPORT SYSTEM PERMEASE PROTEIN XYLH"/>
    <property type="match status" value="1"/>
</dbReference>
<feature type="transmembrane region" description="Helical" evidence="11">
    <location>
        <begin position="113"/>
        <end position="131"/>
    </location>
</feature>
<evidence type="ECO:0000256" key="6">
    <source>
        <dbReference type="ARBA" id="ARBA00022692"/>
    </source>
</evidence>
<dbReference type="Pfam" id="PF02653">
    <property type="entry name" value="BPD_transp_2"/>
    <property type="match status" value="1"/>
</dbReference>
<dbReference type="InterPro" id="IPR001851">
    <property type="entry name" value="ABC_transp_permease"/>
</dbReference>
<accession>A0A3M2M5Z9</accession>
<dbReference type="GO" id="GO:0022857">
    <property type="term" value="F:transmembrane transporter activity"/>
    <property type="evidence" value="ECO:0007669"/>
    <property type="project" value="InterPro"/>
</dbReference>
<evidence type="ECO:0000256" key="2">
    <source>
        <dbReference type="ARBA" id="ARBA00022448"/>
    </source>
</evidence>
<feature type="transmembrane region" description="Helical" evidence="11">
    <location>
        <begin position="198"/>
        <end position="217"/>
    </location>
</feature>
<keyword evidence="3" id="KW-1003">Cell membrane</keyword>
<dbReference type="NCBIfam" id="NF040906">
    <property type="entry name" value="GguB"/>
    <property type="match status" value="1"/>
</dbReference>
<keyword evidence="5" id="KW-0762">Sugar transport</keyword>
<evidence type="ECO:0000256" key="10">
    <source>
        <dbReference type="ARBA" id="ARBA00035686"/>
    </source>
</evidence>
<evidence type="ECO:0000256" key="3">
    <source>
        <dbReference type="ARBA" id="ARBA00022475"/>
    </source>
</evidence>
<organism evidence="12 13">
    <name type="scientific">Streptomyces triticirhizae</name>
    <dbReference type="NCBI Taxonomy" id="2483353"/>
    <lineage>
        <taxon>Bacteria</taxon>
        <taxon>Bacillati</taxon>
        <taxon>Actinomycetota</taxon>
        <taxon>Actinomycetes</taxon>
        <taxon>Kitasatosporales</taxon>
        <taxon>Streptomycetaceae</taxon>
        <taxon>Streptomyces</taxon>
    </lineage>
</organism>
<comment type="subcellular location">
    <subcellularLocation>
        <location evidence="1">Cell membrane</location>
        <topology evidence="1">Multi-pass membrane protein</topology>
    </subcellularLocation>
</comment>
<name>A0A3M2M5Z9_9ACTN</name>
<feature type="transmembrane region" description="Helical" evidence="11">
    <location>
        <begin position="160"/>
        <end position="177"/>
    </location>
</feature>
<evidence type="ECO:0000313" key="13">
    <source>
        <dbReference type="Proteomes" id="UP000278673"/>
    </source>
</evidence>
<feature type="transmembrane region" description="Helical" evidence="11">
    <location>
        <begin position="31"/>
        <end position="52"/>
    </location>
</feature>
<keyword evidence="8 11" id="KW-0472">Membrane</keyword>
<feature type="transmembrane region" description="Helical" evidence="11">
    <location>
        <begin position="311"/>
        <end position="339"/>
    </location>
</feature>
<evidence type="ECO:0000256" key="4">
    <source>
        <dbReference type="ARBA" id="ARBA00022519"/>
    </source>
</evidence>
<comment type="function">
    <text evidence="9">Part of the binding-protein-dependent transport system for D-xylose. Probably responsible for the translocation of the substrate across the membrane.</text>
</comment>
<evidence type="ECO:0000256" key="1">
    <source>
        <dbReference type="ARBA" id="ARBA00004651"/>
    </source>
</evidence>
<proteinExistence type="predicted"/>
<evidence type="ECO:0000313" key="12">
    <source>
        <dbReference type="EMBL" id="RMI45204.1"/>
    </source>
</evidence>
<dbReference type="EMBL" id="RFFJ01000010">
    <property type="protein sequence ID" value="RMI45204.1"/>
    <property type="molecule type" value="Genomic_DNA"/>
</dbReference>
<comment type="caution">
    <text evidence="12">The sequence shown here is derived from an EMBL/GenBank/DDBJ whole genome shotgun (WGS) entry which is preliminary data.</text>
</comment>
<dbReference type="GO" id="GO:0005886">
    <property type="term" value="C:plasma membrane"/>
    <property type="evidence" value="ECO:0007669"/>
    <property type="project" value="UniProtKB-SubCell"/>
</dbReference>